<evidence type="ECO:0000313" key="2">
    <source>
        <dbReference type="EMBL" id="GAA5500894.1"/>
    </source>
</evidence>
<dbReference type="SUPFAM" id="SSF143422">
    <property type="entry name" value="Transposase IS200-like"/>
    <property type="match status" value="1"/>
</dbReference>
<dbReference type="InterPro" id="IPR002686">
    <property type="entry name" value="Transposase_17"/>
</dbReference>
<dbReference type="SMART" id="SM01321">
    <property type="entry name" value="Y1_Tnp"/>
    <property type="match status" value="1"/>
</dbReference>
<feature type="domain" description="Transposase IS200-like" evidence="1">
    <location>
        <begin position="1"/>
        <end position="78"/>
    </location>
</feature>
<accession>A0ABP9V6J9</accession>
<dbReference type="Gene3D" id="3.30.70.1290">
    <property type="entry name" value="Transposase IS200-like"/>
    <property type="match status" value="1"/>
</dbReference>
<dbReference type="PANTHER" id="PTHR33360:SF2">
    <property type="entry name" value="TRANSPOSASE FOR INSERTION SEQUENCE ELEMENT IS200"/>
    <property type="match status" value="1"/>
</dbReference>
<proteinExistence type="predicted"/>
<dbReference type="Pfam" id="PF01797">
    <property type="entry name" value="Y1_Tnp"/>
    <property type="match status" value="1"/>
</dbReference>
<name>A0ABP9V6J9_9DEIO</name>
<evidence type="ECO:0000259" key="1">
    <source>
        <dbReference type="SMART" id="SM01321"/>
    </source>
</evidence>
<organism evidence="2 3">
    <name type="scientific">Deinococcus xinjiangensis</name>
    <dbReference type="NCBI Taxonomy" id="457454"/>
    <lineage>
        <taxon>Bacteria</taxon>
        <taxon>Thermotogati</taxon>
        <taxon>Deinococcota</taxon>
        <taxon>Deinococci</taxon>
        <taxon>Deinococcales</taxon>
        <taxon>Deinococcaceae</taxon>
        <taxon>Deinococcus</taxon>
    </lineage>
</organism>
<sequence>MKGHVSRDHVHLLVSIPPSVTVSRLVQRMKGNSSHKLLYEFEHLRRTFWGRHLWARGYFCCSSGQVTDEVIARYIENQGQDEDVDFIVEGE</sequence>
<reference evidence="2 3" key="1">
    <citation type="submission" date="2024-02" db="EMBL/GenBank/DDBJ databases">
        <title>Deinococcus xinjiangensis NBRC 107630.</title>
        <authorList>
            <person name="Ichikawa N."/>
            <person name="Katano-Makiyama Y."/>
            <person name="Hidaka K."/>
        </authorList>
    </citation>
    <scope>NUCLEOTIDE SEQUENCE [LARGE SCALE GENOMIC DNA]</scope>
    <source>
        <strain evidence="2 3">NBRC 107630</strain>
    </source>
</reference>
<protein>
    <recommendedName>
        <fullName evidence="1">Transposase IS200-like domain-containing protein</fullName>
    </recommendedName>
</protein>
<gene>
    <name evidence="2" type="ORF">Dxin01_00622</name>
</gene>
<evidence type="ECO:0000313" key="3">
    <source>
        <dbReference type="Proteomes" id="UP001458946"/>
    </source>
</evidence>
<keyword evidence="3" id="KW-1185">Reference proteome</keyword>
<dbReference type="Proteomes" id="UP001458946">
    <property type="component" value="Unassembled WGS sequence"/>
</dbReference>
<dbReference type="EMBL" id="BAABRN010000005">
    <property type="protein sequence ID" value="GAA5500894.1"/>
    <property type="molecule type" value="Genomic_DNA"/>
</dbReference>
<comment type="caution">
    <text evidence="2">The sequence shown here is derived from an EMBL/GenBank/DDBJ whole genome shotgun (WGS) entry which is preliminary data.</text>
</comment>
<dbReference type="NCBIfam" id="NF033573">
    <property type="entry name" value="transpos_IS200"/>
    <property type="match status" value="1"/>
</dbReference>
<dbReference type="PANTHER" id="PTHR33360">
    <property type="entry name" value="TRANSPOSASE FOR INSERTION SEQUENCE ELEMENT IS200"/>
    <property type="match status" value="1"/>
</dbReference>
<dbReference type="InterPro" id="IPR036515">
    <property type="entry name" value="Transposase_17_sf"/>
</dbReference>